<dbReference type="EMBL" id="GBRH01178772">
    <property type="protein sequence ID" value="JAE19124.1"/>
    <property type="molecule type" value="Transcribed_RNA"/>
</dbReference>
<reference evidence="1" key="1">
    <citation type="submission" date="2014-09" db="EMBL/GenBank/DDBJ databases">
        <authorList>
            <person name="Magalhaes I.L.F."/>
            <person name="Oliveira U."/>
            <person name="Santos F.R."/>
            <person name="Vidigal T.H.D.A."/>
            <person name="Brescovit A.D."/>
            <person name="Santos A.J."/>
        </authorList>
    </citation>
    <scope>NUCLEOTIDE SEQUENCE</scope>
    <source>
        <tissue evidence="1">Shoot tissue taken approximately 20 cm above the soil surface</tissue>
    </source>
</reference>
<proteinExistence type="predicted"/>
<evidence type="ECO:0000313" key="1">
    <source>
        <dbReference type="EMBL" id="JAE19124.1"/>
    </source>
</evidence>
<protein>
    <submittedName>
        <fullName evidence="1">Uncharacterized protein</fullName>
    </submittedName>
</protein>
<name>A0A0A9G6R3_ARUDO</name>
<accession>A0A0A9G6R3</accession>
<reference evidence="1" key="2">
    <citation type="journal article" date="2015" name="Data Brief">
        <title>Shoot transcriptome of the giant reed, Arundo donax.</title>
        <authorList>
            <person name="Barrero R.A."/>
            <person name="Guerrero F.D."/>
            <person name="Moolhuijzen P."/>
            <person name="Goolsby J.A."/>
            <person name="Tidwell J."/>
            <person name="Bellgard S.E."/>
            <person name="Bellgard M.I."/>
        </authorList>
    </citation>
    <scope>NUCLEOTIDE SEQUENCE</scope>
    <source>
        <tissue evidence="1">Shoot tissue taken approximately 20 cm above the soil surface</tissue>
    </source>
</reference>
<dbReference type="AlphaFoldDB" id="A0A0A9G6R3"/>
<organism evidence="1">
    <name type="scientific">Arundo donax</name>
    <name type="common">Giant reed</name>
    <name type="synonym">Donax arundinaceus</name>
    <dbReference type="NCBI Taxonomy" id="35708"/>
    <lineage>
        <taxon>Eukaryota</taxon>
        <taxon>Viridiplantae</taxon>
        <taxon>Streptophyta</taxon>
        <taxon>Embryophyta</taxon>
        <taxon>Tracheophyta</taxon>
        <taxon>Spermatophyta</taxon>
        <taxon>Magnoliopsida</taxon>
        <taxon>Liliopsida</taxon>
        <taxon>Poales</taxon>
        <taxon>Poaceae</taxon>
        <taxon>PACMAD clade</taxon>
        <taxon>Arundinoideae</taxon>
        <taxon>Arundineae</taxon>
        <taxon>Arundo</taxon>
    </lineage>
</organism>
<sequence>MLSRECLIGVVLELKLLAIKSPY</sequence>